<comment type="pathway">
    <text evidence="1">Carbohydrate acid metabolism.</text>
</comment>
<dbReference type="EMBL" id="WWTN01000006">
    <property type="protein sequence ID" value="MZH55200.1"/>
    <property type="molecule type" value="Genomic_DNA"/>
</dbReference>
<dbReference type="EMBL" id="JQIF01000076">
    <property type="protein sequence ID" value="KGJ52269.1"/>
    <property type="molecule type" value="Genomic_DNA"/>
</dbReference>
<dbReference type="PANTHER" id="PTHR30246">
    <property type="entry name" value="2-KETO-3-DEOXY-6-PHOSPHOGLUCONATE ALDOLASE"/>
    <property type="match status" value="1"/>
</dbReference>
<evidence type="ECO:0000313" key="8">
    <source>
        <dbReference type="Proteomes" id="UP000030008"/>
    </source>
</evidence>
<keyword evidence="4" id="KW-0456">Lyase</keyword>
<dbReference type="GO" id="GO:0016829">
    <property type="term" value="F:lyase activity"/>
    <property type="evidence" value="ECO:0007669"/>
    <property type="project" value="UniProtKB-KW"/>
</dbReference>
<evidence type="ECO:0000256" key="5">
    <source>
        <dbReference type="ARBA" id="ARBA00023277"/>
    </source>
</evidence>
<evidence type="ECO:0000256" key="3">
    <source>
        <dbReference type="ARBA" id="ARBA00011233"/>
    </source>
</evidence>
<keyword evidence="5" id="KW-0119">Carbohydrate metabolism</keyword>
<comment type="similarity">
    <text evidence="2">Belongs to the KHG/KDPG aldolase family.</text>
</comment>
<protein>
    <submittedName>
        <fullName evidence="6">2-dehydro-3-deoxyphosphogluconate aldolase</fullName>
    </submittedName>
</protein>
<organism evidence="6 8">
    <name type="scientific">Clostridium innocuum</name>
    <dbReference type="NCBI Taxonomy" id="1522"/>
    <lineage>
        <taxon>Bacteria</taxon>
        <taxon>Bacillati</taxon>
        <taxon>Bacillota</taxon>
        <taxon>Clostridia</taxon>
        <taxon>Eubacteriales</taxon>
        <taxon>Clostridiaceae</taxon>
        <taxon>Clostridium</taxon>
    </lineage>
</organism>
<dbReference type="PANTHER" id="PTHR30246:SF1">
    <property type="entry name" value="2-DEHYDRO-3-DEOXY-6-PHOSPHOGALACTONATE ALDOLASE-RELATED"/>
    <property type="match status" value="1"/>
</dbReference>
<name>A0A099I2R8_CLOIN</name>
<dbReference type="CDD" id="cd00452">
    <property type="entry name" value="KDPG_aldolase"/>
    <property type="match status" value="1"/>
</dbReference>
<dbReference type="SUPFAM" id="SSF51569">
    <property type="entry name" value="Aldolase"/>
    <property type="match status" value="1"/>
</dbReference>
<dbReference type="Gene3D" id="3.20.20.70">
    <property type="entry name" value="Aldolase class I"/>
    <property type="match status" value="1"/>
</dbReference>
<evidence type="ECO:0000256" key="2">
    <source>
        <dbReference type="ARBA" id="ARBA00006906"/>
    </source>
</evidence>
<dbReference type="Pfam" id="PF01081">
    <property type="entry name" value="Aldolase"/>
    <property type="match status" value="1"/>
</dbReference>
<gene>
    <name evidence="6" type="ORF">CIAN88_15785</name>
    <name evidence="7" type="ORF">GT664_05325</name>
</gene>
<sequence>MDTIRAMLEEHKLIVICRGVYGDTLLKTMEALYKGGIRLAEVTFDQKSRDYKETLDAITMLEEHFRGRMAIGAGTVVNPAQVELAYQAKAAYIISPNVNEAVIRKTKELGMLSIPGALSPSEVLDAHEYGADYVKLFPAARMTASYIKDLMGPISHVKFIATAGITEENIAEFAAVGCTGYGISGRLMDKRVIQEGRFEELQHRAEAFIACLQKEEE</sequence>
<comment type="caution">
    <text evidence="6">The sequence shown here is derived from an EMBL/GenBank/DDBJ whole genome shotgun (WGS) entry which is preliminary data.</text>
</comment>
<dbReference type="AlphaFoldDB" id="A0A099I2R8"/>
<dbReference type="InterPro" id="IPR000887">
    <property type="entry name" value="Aldlse_KDPG_KHG"/>
</dbReference>
<evidence type="ECO:0000256" key="4">
    <source>
        <dbReference type="ARBA" id="ARBA00023239"/>
    </source>
</evidence>
<reference evidence="7" key="2">
    <citation type="journal article" date="2019" name="Nat. Med.">
        <title>A library of human gut bacterial isolates paired with longitudinal multiomics data enables mechanistic microbiome research.</title>
        <authorList>
            <person name="Poyet M."/>
            <person name="Groussin M."/>
            <person name="Gibbons S.M."/>
            <person name="Avila-Pacheco J."/>
            <person name="Jiang X."/>
            <person name="Kearney S.M."/>
            <person name="Perrotta A.R."/>
            <person name="Berdy B."/>
            <person name="Zhao S."/>
            <person name="Lieberman T.D."/>
            <person name="Swanson P.K."/>
            <person name="Smith M."/>
            <person name="Roesemann S."/>
            <person name="Alexander J.E."/>
            <person name="Rich S.A."/>
            <person name="Livny J."/>
            <person name="Vlamakis H."/>
            <person name="Clish C."/>
            <person name="Bullock K."/>
            <person name="Deik A."/>
            <person name="Scott J."/>
            <person name="Pierce K.A."/>
            <person name="Xavier R.J."/>
            <person name="Alm E.J."/>
        </authorList>
    </citation>
    <scope>NUCLEOTIDE SEQUENCE</scope>
    <source>
        <strain evidence="7">BIOML-A12</strain>
    </source>
</reference>
<reference evidence="6 8" key="1">
    <citation type="submission" date="2014-08" db="EMBL/GenBank/DDBJ databases">
        <title>Clostridium innocuum, an unnegligible vancomycin-resistant pathogen causing extra-intestinal infections.</title>
        <authorList>
            <person name="Feng Y."/>
            <person name="Chiu C.-H."/>
        </authorList>
    </citation>
    <scope>NUCLEOTIDE SEQUENCE [LARGE SCALE GENOMIC DNA]</scope>
    <source>
        <strain evidence="6 8">AN88</strain>
    </source>
</reference>
<accession>A0A099I2R8</accession>
<evidence type="ECO:0000256" key="1">
    <source>
        <dbReference type="ARBA" id="ARBA00004761"/>
    </source>
</evidence>
<dbReference type="RefSeq" id="WP_009270914.1">
    <property type="nucleotide sequence ID" value="NZ_BAABXQ010000013.1"/>
</dbReference>
<evidence type="ECO:0000313" key="6">
    <source>
        <dbReference type="EMBL" id="KGJ52269.1"/>
    </source>
</evidence>
<dbReference type="Proteomes" id="UP000030008">
    <property type="component" value="Unassembled WGS sequence"/>
</dbReference>
<proteinExistence type="inferred from homology"/>
<dbReference type="InterPro" id="IPR013785">
    <property type="entry name" value="Aldolase_TIM"/>
</dbReference>
<comment type="subunit">
    <text evidence="3">Homotrimer.</text>
</comment>
<dbReference type="Proteomes" id="UP000604383">
    <property type="component" value="Unassembled WGS sequence"/>
</dbReference>
<evidence type="ECO:0000313" key="7">
    <source>
        <dbReference type="EMBL" id="MZH55200.1"/>
    </source>
</evidence>